<feature type="transmembrane region" description="Helical" evidence="2">
    <location>
        <begin position="56"/>
        <end position="76"/>
    </location>
</feature>
<evidence type="ECO:0000313" key="4">
    <source>
        <dbReference type="Proteomes" id="UP001501821"/>
    </source>
</evidence>
<dbReference type="Proteomes" id="UP001501821">
    <property type="component" value="Unassembled WGS sequence"/>
</dbReference>
<keyword evidence="2" id="KW-0812">Transmembrane</keyword>
<protein>
    <submittedName>
        <fullName evidence="3">Uncharacterized protein</fullName>
    </submittedName>
</protein>
<feature type="compositionally biased region" description="Low complexity" evidence="1">
    <location>
        <begin position="14"/>
        <end position="38"/>
    </location>
</feature>
<keyword evidence="4" id="KW-1185">Reference proteome</keyword>
<reference evidence="4" key="1">
    <citation type="journal article" date="2019" name="Int. J. Syst. Evol. Microbiol.">
        <title>The Global Catalogue of Microorganisms (GCM) 10K type strain sequencing project: providing services to taxonomists for standard genome sequencing and annotation.</title>
        <authorList>
            <consortium name="The Broad Institute Genomics Platform"/>
            <consortium name="The Broad Institute Genome Sequencing Center for Infectious Disease"/>
            <person name="Wu L."/>
            <person name="Ma J."/>
        </authorList>
    </citation>
    <scope>NUCLEOTIDE SEQUENCE [LARGE SCALE GENOMIC DNA]</scope>
    <source>
        <strain evidence="4">JCM 16953</strain>
    </source>
</reference>
<accession>A0ABP7IB47</accession>
<sequence>MADDDHEQAEDAAAEPPNEEGAAPAASGEPLEPSLLLEDPPPVPVRRPLARRLGRYVAAVGLLLVLTGVVAGVQMLGLL</sequence>
<evidence type="ECO:0000256" key="1">
    <source>
        <dbReference type="SAM" id="MobiDB-lite"/>
    </source>
</evidence>
<keyword evidence="2" id="KW-0472">Membrane</keyword>
<keyword evidence="2" id="KW-1133">Transmembrane helix</keyword>
<gene>
    <name evidence="3" type="ORF">GCM10022242_15340</name>
</gene>
<proteinExistence type="predicted"/>
<dbReference type="RefSeq" id="WP_344773987.1">
    <property type="nucleotide sequence ID" value="NZ_BAABAH010000004.1"/>
</dbReference>
<name>A0ABP7IB47_9ACTN</name>
<evidence type="ECO:0000313" key="3">
    <source>
        <dbReference type="EMBL" id="GAA3814086.1"/>
    </source>
</evidence>
<dbReference type="EMBL" id="BAABAH010000004">
    <property type="protein sequence ID" value="GAA3814086.1"/>
    <property type="molecule type" value="Genomic_DNA"/>
</dbReference>
<feature type="compositionally biased region" description="Acidic residues" evidence="1">
    <location>
        <begin position="1"/>
        <end position="13"/>
    </location>
</feature>
<feature type="region of interest" description="Disordered" evidence="1">
    <location>
        <begin position="1"/>
        <end position="44"/>
    </location>
</feature>
<evidence type="ECO:0000256" key="2">
    <source>
        <dbReference type="SAM" id="Phobius"/>
    </source>
</evidence>
<comment type="caution">
    <text evidence="3">The sequence shown here is derived from an EMBL/GenBank/DDBJ whole genome shotgun (WGS) entry which is preliminary data.</text>
</comment>
<organism evidence="3 4">
    <name type="scientific">Nocardioides panacisoli</name>
    <dbReference type="NCBI Taxonomy" id="627624"/>
    <lineage>
        <taxon>Bacteria</taxon>
        <taxon>Bacillati</taxon>
        <taxon>Actinomycetota</taxon>
        <taxon>Actinomycetes</taxon>
        <taxon>Propionibacteriales</taxon>
        <taxon>Nocardioidaceae</taxon>
        <taxon>Nocardioides</taxon>
    </lineage>
</organism>